<reference evidence="1 2" key="1">
    <citation type="submission" date="2021-01" db="EMBL/GenBank/DDBJ databases">
        <title>Genomic Encyclopedia of Type Strains, Phase IV (KMG-IV): sequencing the most valuable type-strain genomes for metagenomic binning, comparative biology and taxonomic classification.</title>
        <authorList>
            <person name="Goeker M."/>
        </authorList>
    </citation>
    <scope>NUCLEOTIDE SEQUENCE [LARGE SCALE GENOMIC DNA]</scope>
    <source>
        <strain evidence="1 2">DSM 103394</strain>
    </source>
</reference>
<proteinExistence type="predicted"/>
<gene>
    <name evidence="1" type="ORF">JOC74_004048</name>
</gene>
<protein>
    <submittedName>
        <fullName evidence="1">Uncharacterized protein</fullName>
    </submittedName>
</protein>
<organism evidence="1 2">
    <name type="scientific">Bacillus capparidis</name>
    <dbReference type="NCBI Taxonomy" id="1840411"/>
    <lineage>
        <taxon>Bacteria</taxon>
        <taxon>Bacillati</taxon>
        <taxon>Bacillota</taxon>
        <taxon>Bacilli</taxon>
        <taxon>Bacillales</taxon>
        <taxon>Bacillaceae</taxon>
        <taxon>Bacillus</taxon>
    </lineage>
</organism>
<dbReference type="EMBL" id="JAFDST010000006">
    <property type="protein sequence ID" value="MBP1083520.1"/>
    <property type="molecule type" value="Genomic_DNA"/>
</dbReference>
<dbReference type="Proteomes" id="UP000674416">
    <property type="component" value="Unassembled WGS sequence"/>
</dbReference>
<dbReference type="RefSeq" id="WP_211086290.1">
    <property type="nucleotide sequence ID" value="NZ_JAFDST010000006.1"/>
</dbReference>
<evidence type="ECO:0000313" key="1">
    <source>
        <dbReference type="EMBL" id="MBP1083520.1"/>
    </source>
</evidence>
<accession>A0ABS4D1L8</accession>
<comment type="caution">
    <text evidence="1">The sequence shown here is derived from an EMBL/GenBank/DDBJ whole genome shotgun (WGS) entry which is preliminary data.</text>
</comment>
<evidence type="ECO:0000313" key="2">
    <source>
        <dbReference type="Proteomes" id="UP000674416"/>
    </source>
</evidence>
<name>A0ABS4D1L8_9BACI</name>
<sequence>MKSILERAADLLMYNGPTLREITNKAFESGNDYRIDKVNGFDILQVTTVLPYGIKAIDKYFFNNENQLVKQILLINNKEKLIFDKFAEVQNLLDLKEIEDKKVS</sequence>
<keyword evidence="2" id="KW-1185">Reference proteome</keyword>